<organism evidence="1 2">
    <name type="scientific">Citrobacter freundii</name>
    <dbReference type="NCBI Taxonomy" id="546"/>
    <lineage>
        <taxon>Bacteria</taxon>
        <taxon>Pseudomonadati</taxon>
        <taxon>Pseudomonadota</taxon>
        <taxon>Gammaproteobacteria</taxon>
        <taxon>Enterobacterales</taxon>
        <taxon>Enterobacteriaceae</taxon>
        <taxon>Citrobacter</taxon>
        <taxon>Citrobacter freundii complex</taxon>
    </lineage>
</organism>
<sequence>MKFSRKASVGSAAIRAVILTLKRSALRVKKINRCAPGGEAVMLKNCRPAERRSAAY</sequence>
<dbReference type="Proteomes" id="UP000019194">
    <property type="component" value="Unassembled WGS sequence"/>
</dbReference>
<reference evidence="1 2" key="1">
    <citation type="submission" date="2013-10" db="EMBL/GenBank/DDBJ databases">
        <title>Antibiotic resistance diversity of beta-lactamase producers in the General Hospital Vienna.</title>
        <authorList>
            <person name="Barisic I."/>
            <person name="Mitteregger D."/>
            <person name="Hirschl A.M."/>
            <person name="Noehammer C."/>
            <person name="Wiesinger-Mayr H."/>
        </authorList>
    </citation>
    <scope>NUCLEOTIDE SEQUENCE [LARGE SCALE GENOMIC DNA]</scope>
    <source>
        <strain evidence="1 2">ISC11</strain>
    </source>
</reference>
<proteinExistence type="predicted"/>
<evidence type="ECO:0000313" key="2">
    <source>
        <dbReference type="Proteomes" id="UP000019194"/>
    </source>
</evidence>
<protein>
    <submittedName>
        <fullName evidence="1">Uncharacterized protein</fullName>
    </submittedName>
</protein>
<name>A0A7G2IWR7_CITFR</name>
<accession>A0A7G2IWR7</accession>
<dbReference type="EMBL" id="CBWP010000084">
    <property type="protein sequence ID" value="CDL41510.1"/>
    <property type="molecule type" value="Genomic_DNA"/>
</dbReference>
<dbReference type="AlphaFoldDB" id="A0A7G2IWR7"/>
<comment type="caution">
    <text evidence="1">The sequence shown here is derived from an EMBL/GenBank/DDBJ whole genome shotgun (WGS) entry which is preliminary data.</text>
</comment>
<evidence type="ECO:0000313" key="1">
    <source>
        <dbReference type="EMBL" id="CDL41510.1"/>
    </source>
</evidence>